<dbReference type="InterPro" id="IPR005467">
    <property type="entry name" value="His_kinase_dom"/>
</dbReference>
<sequence length="1359" mass="155998">MRYNLLCLLIFLLLCFDMRAQSSIEYLGIDHGLSNDFVTDIYQDRDGFLWFGTFNGLNRFDGYEFKIFKNNPLANKSLPDNRITDILEDQTGNLYVATKGGLGFFDMDRNHFTRIDLVRGGAEVQPIDFSIHQLEKDQDGQLFATSGKAGLLVIKKTGKDLTAHTVPLYISGKVSDQAYSVSSICKTFDGRLMLMIHGVGLAMYDRKNNGIQVLVQGDFNATLMTASSDGGIWFSNGWSVTHFDCHANAFQYYGLENGLSNKRIVNLYFGQDRKIWVCTDGDGIQKINMDTKKIEKNTGFDEKKLAGNAVVAIYEDTQGRKWLGTIRGGVNVIDPQKGKFQLVKHHYQDNQTSARDFISVLEQADHDHIWVGTDGSGLLKWNIKQKVFVPYPNSSRLLSERAFVTGLIQDDHHQLWIGTYDSGIFKLDMTSGQIKSYTCYYPQTEYVNAASWRLFKDSRKRIWASTLGGGEVYLFDVREDQFKPLNLPIYDVLTFFEEREDILWMGSWSELIRLDLQTRQFKTYAVGTPVRFIKQADRHHLWIGTEGGGLRYFNIATGQSKIYTEKEGLPSNTLLNALKDDFGNLWISTYHGLSKFDTKTRLFQNFYKSDGLQSNQFNYNAALKLSDGQLVFGGIRGFNLFHSRDLLVHAVFPPLKLTQLQINNKPYGSDKHYGTDPLNEVSKLTIPYSQAVLSFSFAALDYSFSDRIKYAYFLEGWDKDWNYVGKQRAAYYSHLKEGIYTLRIKSTDANGNWNSSERTILIQILPPWWRTGWAYAGYGMAVVAALYLYFLYVRHRALLLTKLKTAEFERDKENELTEKKVTFFTHIVHEIRTPLTLIINPIKELLKDNKDQITDYEELQDVYRHSKRLLNLVDKLLIFRKSEGNFDELSLVHLDIVRLVREVFLCFRQIAHAQNISYSLETDIESYPCYGDLEKLEICFFNLLQNALKYTQDGGMVTVHLNRTVTGIRIEISDSGKGTPTLLKEDIFKPFQRDFSSSNTVKEGFGIGLFLVKKFVEIHQGEISYHPNADRGMTFCVDLPQHAILNDEDHILEVSNSAFSSRETMGLNDPVMAEKADRKNSHYVEVSDRLIPIEREIILLVDDHADIRNYIYKLFQDRFHVVQAENGEQAIAILQKIEPHIIISDIMMEGGTGIDLCHKIKKSNQWSHIPLILLTASSSSEIKLKGIEGGADDYITKPFDKDMLVARVDNLIQNRNRLHEYFHSHITLQSNDHKIPVEYKEFLEKVIQAVEAHLLEEDFTVKVLAETMGMSHSNLYRQIKAISGKSANEFIRYIRLRRAAQLLITTKANVNESAYQVGFRDVKHFRQQFTKLFGCTPSEYRKRYPHLKKSYALDGLLTH</sequence>
<evidence type="ECO:0000256" key="5">
    <source>
        <dbReference type="ARBA" id="ARBA00023125"/>
    </source>
</evidence>
<keyword evidence="5" id="KW-0238">DNA-binding</keyword>
<dbReference type="SUPFAM" id="SSF52172">
    <property type="entry name" value="CheY-like"/>
    <property type="match status" value="1"/>
</dbReference>
<reference evidence="13 14" key="1">
    <citation type="submission" date="2024-04" db="EMBL/GenBank/DDBJ databases">
        <title>WGS of bacteria from Torrens River.</title>
        <authorList>
            <person name="Wyrsch E.R."/>
            <person name="Drigo B."/>
        </authorList>
    </citation>
    <scope>NUCLEOTIDE SEQUENCE [LARGE SCALE GENOMIC DNA]</scope>
    <source>
        <strain evidence="13 14">TWI391</strain>
    </source>
</reference>
<dbReference type="CDD" id="cd00082">
    <property type="entry name" value="HisKA"/>
    <property type="match status" value="1"/>
</dbReference>
<dbReference type="InterPro" id="IPR003661">
    <property type="entry name" value="HisK_dim/P_dom"/>
</dbReference>
<dbReference type="InterPro" id="IPR004358">
    <property type="entry name" value="Sig_transdc_His_kin-like_C"/>
</dbReference>
<dbReference type="SMART" id="SM00448">
    <property type="entry name" value="REC"/>
    <property type="match status" value="1"/>
</dbReference>
<feature type="domain" description="Response regulatory" evidence="12">
    <location>
        <begin position="1097"/>
        <end position="1212"/>
    </location>
</feature>
<dbReference type="SUPFAM" id="SSF50998">
    <property type="entry name" value="Quinoprotein alcohol dehydrogenase-like"/>
    <property type="match status" value="1"/>
</dbReference>
<evidence type="ECO:0000256" key="3">
    <source>
        <dbReference type="ARBA" id="ARBA00022553"/>
    </source>
</evidence>
<dbReference type="SMART" id="SM00342">
    <property type="entry name" value="HTH_ARAC"/>
    <property type="match status" value="1"/>
</dbReference>
<accession>A0ABV0BT65</accession>
<evidence type="ECO:0000256" key="8">
    <source>
        <dbReference type="SAM" id="Phobius"/>
    </source>
</evidence>
<feature type="domain" description="Histidine kinase" evidence="11">
    <location>
        <begin position="826"/>
        <end position="1043"/>
    </location>
</feature>
<feature type="chain" id="PRO_5045216413" description="histidine kinase" evidence="9">
    <location>
        <begin position="21"/>
        <end position="1359"/>
    </location>
</feature>
<dbReference type="InterPro" id="IPR001789">
    <property type="entry name" value="Sig_transdc_resp-reg_receiver"/>
</dbReference>
<dbReference type="PROSITE" id="PS50110">
    <property type="entry name" value="RESPONSE_REGULATORY"/>
    <property type="match status" value="1"/>
</dbReference>
<dbReference type="Gene3D" id="2.130.10.10">
    <property type="entry name" value="YVTN repeat-like/Quinoprotein amine dehydrogenase"/>
    <property type="match status" value="2"/>
</dbReference>
<keyword evidence="4" id="KW-0805">Transcription regulation</keyword>
<dbReference type="PROSITE" id="PS01124">
    <property type="entry name" value="HTH_ARAC_FAMILY_2"/>
    <property type="match status" value="1"/>
</dbReference>
<comment type="catalytic activity">
    <reaction evidence="1">
        <text>ATP + protein L-histidine = ADP + protein N-phospho-L-histidine.</text>
        <dbReference type="EC" id="2.7.13.3"/>
    </reaction>
</comment>
<dbReference type="Pfam" id="PF07495">
    <property type="entry name" value="Y_Y_Y"/>
    <property type="match status" value="1"/>
</dbReference>
<evidence type="ECO:0000256" key="6">
    <source>
        <dbReference type="ARBA" id="ARBA00023163"/>
    </source>
</evidence>
<comment type="caution">
    <text evidence="13">The sequence shown here is derived from an EMBL/GenBank/DDBJ whole genome shotgun (WGS) entry which is preliminary data.</text>
</comment>
<feature type="signal peptide" evidence="9">
    <location>
        <begin position="1"/>
        <end position="20"/>
    </location>
</feature>
<name>A0ABV0BT65_9SPHI</name>
<evidence type="ECO:0000256" key="1">
    <source>
        <dbReference type="ARBA" id="ARBA00000085"/>
    </source>
</evidence>
<dbReference type="SMART" id="SM00388">
    <property type="entry name" value="HisKA"/>
    <property type="match status" value="1"/>
</dbReference>
<dbReference type="PRINTS" id="PR00344">
    <property type="entry name" value="BCTRLSENSOR"/>
</dbReference>
<dbReference type="SUPFAM" id="SSF46689">
    <property type="entry name" value="Homeodomain-like"/>
    <property type="match status" value="1"/>
</dbReference>
<dbReference type="EC" id="2.7.13.3" evidence="2"/>
<evidence type="ECO:0000256" key="7">
    <source>
        <dbReference type="PROSITE-ProRule" id="PRU00169"/>
    </source>
</evidence>
<organism evidence="13 14">
    <name type="scientific">Sphingobacterium kitahiroshimense</name>
    <dbReference type="NCBI Taxonomy" id="470446"/>
    <lineage>
        <taxon>Bacteria</taxon>
        <taxon>Pseudomonadati</taxon>
        <taxon>Bacteroidota</taxon>
        <taxon>Sphingobacteriia</taxon>
        <taxon>Sphingobacteriales</taxon>
        <taxon>Sphingobacteriaceae</taxon>
        <taxon>Sphingobacterium</taxon>
    </lineage>
</organism>
<dbReference type="Gene3D" id="1.10.287.130">
    <property type="match status" value="1"/>
</dbReference>
<feature type="domain" description="HTH araC/xylS-type" evidence="10">
    <location>
        <begin position="1244"/>
        <end position="1343"/>
    </location>
</feature>
<dbReference type="SMART" id="SM00387">
    <property type="entry name" value="HATPase_c"/>
    <property type="match status" value="1"/>
</dbReference>
<evidence type="ECO:0000259" key="11">
    <source>
        <dbReference type="PROSITE" id="PS50109"/>
    </source>
</evidence>
<dbReference type="InterPro" id="IPR015943">
    <property type="entry name" value="WD40/YVTN_repeat-like_dom_sf"/>
</dbReference>
<dbReference type="InterPro" id="IPR009057">
    <property type="entry name" value="Homeodomain-like_sf"/>
</dbReference>
<evidence type="ECO:0000256" key="4">
    <source>
        <dbReference type="ARBA" id="ARBA00023015"/>
    </source>
</evidence>
<keyword evidence="14" id="KW-1185">Reference proteome</keyword>
<keyword evidence="8" id="KW-0472">Membrane</keyword>
<dbReference type="Pfam" id="PF12833">
    <property type="entry name" value="HTH_18"/>
    <property type="match status" value="1"/>
</dbReference>
<dbReference type="Pfam" id="PF00072">
    <property type="entry name" value="Response_reg"/>
    <property type="match status" value="1"/>
</dbReference>
<dbReference type="InterPro" id="IPR018060">
    <property type="entry name" value="HTH_AraC"/>
</dbReference>
<dbReference type="PANTHER" id="PTHR43547">
    <property type="entry name" value="TWO-COMPONENT HISTIDINE KINASE"/>
    <property type="match status" value="1"/>
</dbReference>
<keyword evidence="6" id="KW-0804">Transcription</keyword>
<dbReference type="PROSITE" id="PS50109">
    <property type="entry name" value="HIS_KIN"/>
    <property type="match status" value="1"/>
</dbReference>
<dbReference type="EMBL" id="JBDJNQ010000002">
    <property type="protein sequence ID" value="MEN5376582.1"/>
    <property type="molecule type" value="Genomic_DNA"/>
</dbReference>
<proteinExistence type="predicted"/>
<evidence type="ECO:0000259" key="12">
    <source>
        <dbReference type="PROSITE" id="PS50110"/>
    </source>
</evidence>
<dbReference type="InterPro" id="IPR003594">
    <property type="entry name" value="HATPase_dom"/>
</dbReference>
<dbReference type="InterPro" id="IPR013783">
    <property type="entry name" value="Ig-like_fold"/>
</dbReference>
<dbReference type="InterPro" id="IPR011123">
    <property type="entry name" value="Y_Y_Y"/>
</dbReference>
<dbReference type="Pfam" id="PF07494">
    <property type="entry name" value="Reg_prop"/>
    <property type="match status" value="2"/>
</dbReference>
<protein>
    <recommendedName>
        <fullName evidence="2">histidine kinase</fullName>
        <ecNumber evidence="2">2.7.13.3</ecNumber>
    </recommendedName>
</protein>
<dbReference type="PANTHER" id="PTHR43547:SF2">
    <property type="entry name" value="HYBRID SIGNAL TRANSDUCTION HISTIDINE KINASE C"/>
    <property type="match status" value="1"/>
</dbReference>
<evidence type="ECO:0000259" key="10">
    <source>
        <dbReference type="PROSITE" id="PS01124"/>
    </source>
</evidence>
<dbReference type="InterPro" id="IPR011110">
    <property type="entry name" value="Reg_prop"/>
</dbReference>
<dbReference type="InterPro" id="IPR011006">
    <property type="entry name" value="CheY-like_superfamily"/>
</dbReference>
<keyword evidence="8" id="KW-0812">Transmembrane</keyword>
<dbReference type="RefSeq" id="WP_346580798.1">
    <property type="nucleotide sequence ID" value="NZ_JBDJNQ010000002.1"/>
</dbReference>
<dbReference type="Gene3D" id="3.30.565.10">
    <property type="entry name" value="Histidine kinase-like ATPase, C-terminal domain"/>
    <property type="match status" value="1"/>
</dbReference>
<dbReference type="Gene3D" id="3.40.50.2300">
    <property type="match status" value="1"/>
</dbReference>
<dbReference type="SUPFAM" id="SSF63829">
    <property type="entry name" value="Calcium-dependent phosphotriesterase"/>
    <property type="match status" value="1"/>
</dbReference>
<feature type="transmembrane region" description="Helical" evidence="8">
    <location>
        <begin position="772"/>
        <end position="792"/>
    </location>
</feature>
<dbReference type="PROSITE" id="PS00041">
    <property type="entry name" value="HTH_ARAC_FAMILY_1"/>
    <property type="match status" value="1"/>
</dbReference>
<dbReference type="Proteomes" id="UP001409291">
    <property type="component" value="Unassembled WGS sequence"/>
</dbReference>
<evidence type="ECO:0000313" key="13">
    <source>
        <dbReference type="EMBL" id="MEN5376582.1"/>
    </source>
</evidence>
<dbReference type="Pfam" id="PF00512">
    <property type="entry name" value="HisKA"/>
    <property type="match status" value="1"/>
</dbReference>
<dbReference type="InterPro" id="IPR036097">
    <property type="entry name" value="HisK_dim/P_sf"/>
</dbReference>
<evidence type="ECO:0000256" key="9">
    <source>
        <dbReference type="SAM" id="SignalP"/>
    </source>
</evidence>
<dbReference type="SUPFAM" id="SSF55874">
    <property type="entry name" value="ATPase domain of HSP90 chaperone/DNA topoisomerase II/histidine kinase"/>
    <property type="match status" value="1"/>
</dbReference>
<feature type="modified residue" description="4-aspartylphosphate" evidence="7">
    <location>
        <position position="1145"/>
    </location>
</feature>
<keyword evidence="9" id="KW-0732">Signal</keyword>
<evidence type="ECO:0000256" key="2">
    <source>
        <dbReference type="ARBA" id="ARBA00012438"/>
    </source>
</evidence>
<dbReference type="InterPro" id="IPR011047">
    <property type="entry name" value="Quinoprotein_ADH-like_sf"/>
</dbReference>
<dbReference type="SUPFAM" id="SSF47384">
    <property type="entry name" value="Homodimeric domain of signal transducing histidine kinase"/>
    <property type="match status" value="1"/>
</dbReference>
<dbReference type="InterPro" id="IPR036890">
    <property type="entry name" value="HATPase_C_sf"/>
</dbReference>
<gene>
    <name evidence="13" type="ORF">ABE541_04830</name>
</gene>
<keyword evidence="3 7" id="KW-0597">Phosphoprotein</keyword>
<dbReference type="Gene3D" id="1.10.10.60">
    <property type="entry name" value="Homeodomain-like"/>
    <property type="match status" value="1"/>
</dbReference>
<keyword evidence="8" id="KW-1133">Transmembrane helix</keyword>
<dbReference type="Gene3D" id="2.60.40.10">
    <property type="entry name" value="Immunoglobulins"/>
    <property type="match status" value="1"/>
</dbReference>
<dbReference type="InterPro" id="IPR018062">
    <property type="entry name" value="HTH_AraC-typ_CS"/>
</dbReference>
<dbReference type="Pfam" id="PF02518">
    <property type="entry name" value="HATPase_c"/>
    <property type="match status" value="1"/>
</dbReference>
<evidence type="ECO:0000313" key="14">
    <source>
        <dbReference type="Proteomes" id="UP001409291"/>
    </source>
</evidence>